<evidence type="ECO:0000313" key="4">
    <source>
        <dbReference type="Proteomes" id="UP000031512"/>
    </source>
</evidence>
<dbReference type="PRINTS" id="PR00348">
    <property type="entry name" value="UBIQUITIN"/>
</dbReference>
<reference evidence="3 4" key="1">
    <citation type="journal article" date="2012" name="BMC Genomics">
        <title>Comparative genomic analysis and phylogenetic position of Theileria equi.</title>
        <authorList>
            <person name="Kappmeyer L.S."/>
            <person name="Thiagarajan M."/>
            <person name="Herndon D.R."/>
            <person name="Ramsay J.D."/>
            <person name="Caler E."/>
            <person name="Djikeng A."/>
            <person name="Gillespie J.J."/>
            <person name="Lau A.O."/>
            <person name="Roalson E.H."/>
            <person name="Silva J.C."/>
            <person name="Silva M.G."/>
            <person name="Suarez C.E."/>
            <person name="Ueti M.W."/>
            <person name="Nene V.M."/>
            <person name="Mealey R.H."/>
            <person name="Knowles D.P."/>
            <person name="Brayton K.A."/>
        </authorList>
    </citation>
    <scope>NUCLEOTIDE SEQUENCE [LARGE SCALE GENOMIC DNA]</scope>
    <source>
        <strain evidence="3 4">WA</strain>
    </source>
</reference>
<dbReference type="GO" id="GO:0036503">
    <property type="term" value="P:ERAD pathway"/>
    <property type="evidence" value="ECO:0007669"/>
    <property type="project" value="TreeGrafter"/>
</dbReference>
<feature type="region of interest" description="Disordered" evidence="1">
    <location>
        <begin position="465"/>
        <end position="484"/>
    </location>
</feature>
<accession>L1LCF1</accession>
<dbReference type="Gene3D" id="3.10.20.90">
    <property type="entry name" value="Phosphatidylinositol 3-kinase Catalytic Subunit, Chain A, domain 1"/>
    <property type="match status" value="1"/>
</dbReference>
<dbReference type="Pfam" id="PF00240">
    <property type="entry name" value="ubiquitin"/>
    <property type="match status" value="1"/>
</dbReference>
<feature type="region of interest" description="Disordered" evidence="1">
    <location>
        <begin position="83"/>
        <end position="112"/>
    </location>
</feature>
<dbReference type="GO" id="GO:0071818">
    <property type="term" value="C:BAT3 complex"/>
    <property type="evidence" value="ECO:0007669"/>
    <property type="project" value="TreeGrafter"/>
</dbReference>
<dbReference type="STRING" id="1537102.L1LCF1"/>
<dbReference type="GeneID" id="15804463"/>
<dbReference type="PANTHER" id="PTHR15204">
    <property type="entry name" value="LARGE PROLINE-RICH PROTEIN BAG6"/>
    <property type="match status" value="1"/>
</dbReference>
<dbReference type="InterPro" id="IPR019956">
    <property type="entry name" value="Ubiquitin_dom"/>
</dbReference>
<dbReference type="VEuPathDB" id="PiroplasmaDB:BEWA_013870"/>
<proteinExistence type="predicted"/>
<name>L1LCF1_THEEQ</name>
<dbReference type="SUPFAM" id="SSF54236">
    <property type="entry name" value="Ubiquitin-like"/>
    <property type="match status" value="1"/>
</dbReference>
<feature type="domain" description="Ubiquitin-like" evidence="2">
    <location>
        <begin position="12"/>
        <end position="87"/>
    </location>
</feature>
<dbReference type="PANTHER" id="PTHR15204:SF0">
    <property type="entry name" value="LARGE PROLINE-RICH PROTEIN BAG6"/>
    <property type="match status" value="1"/>
</dbReference>
<dbReference type="OrthoDB" id="417450at2759"/>
<dbReference type="InterPro" id="IPR029071">
    <property type="entry name" value="Ubiquitin-like_domsf"/>
</dbReference>
<dbReference type="PROSITE" id="PS50053">
    <property type="entry name" value="UBIQUITIN_2"/>
    <property type="match status" value="1"/>
</dbReference>
<dbReference type="Proteomes" id="UP000031512">
    <property type="component" value="Unassembled WGS sequence"/>
</dbReference>
<keyword evidence="4" id="KW-1185">Reference proteome</keyword>
<dbReference type="InterPro" id="IPR000626">
    <property type="entry name" value="Ubiquitin-like_dom"/>
</dbReference>
<gene>
    <name evidence="3" type="ORF">BEWA_013870</name>
</gene>
<dbReference type="AlphaFoldDB" id="L1LCF1"/>
<comment type="caution">
    <text evidence="3">The sequence shown here is derived from an EMBL/GenBank/DDBJ whole genome shotgun (WGS) entry which is preliminary data.</text>
</comment>
<dbReference type="KEGG" id="beq:BEWA_013870"/>
<feature type="compositionally biased region" description="Polar residues" evidence="1">
    <location>
        <begin position="87"/>
        <end position="104"/>
    </location>
</feature>
<evidence type="ECO:0000256" key="1">
    <source>
        <dbReference type="SAM" id="MobiDB-lite"/>
    </source>
</evidence>
<sequence>MADSGDKGQGLIKVCFRMITEKTFTLELDPSLCISDVKALLETESEIAPENQRLIFKGQLLKDDLTLESYNVESGSTIHVVGRVAGSETSSDAGTSSASRMGENSHSSSSDTANSFNRNLASMGIFMSPIFAASAEIPVSNIGVSTGTTAQAGTDAAGGTREAGNHSGNETNWTWSSYNVGSHPMVLGRMHFTRTINPQDSSGIEQVASQFLNGILGGLMNGSSAATTANATTSDTNASATATAASTTVPTSVQPETNTGALPVAVIGTLTADINDELDGAIVANAPQEVAVVGECVNREGNRDERFLLTDPVMLGSHLSWSNLERLELLVGISVDFALQDRTFSNFVARFERAYSRVLALLNRLDRWHRYQEHIQPLEFSQLSSIFALASAINAQISSLLALTFGYANGNAVSNVQGITSPLISHAVPESPPRQLEPPQDVDCAVSSLEIEREDDNVIRVDTNDCDVPGSSGEYNGTETDPSKLLDEYQASPSFKEKMAKFAAKGRLGDAYFGMGT</sequence>
<protein>
    <submittedName>
        <fullName evidence="3">Ubiquitin family member protein</fullName>
    </submittedName>
</protein>
<dbReference type="SMART" id="SM00213">
    <property type="entry name" value="UBQ"/>
    <property type="match status" value="1"/>
</dbReference>
<dbReference type="RefSeq" id="XP_004832280.1">
    <property type="nucleotide sequence ID" value="XM_004832223.1"/>
</dbReference>
<evidence type="ECO:0000313" key="3">
    <source>
        <dbReference type="EMBL" id="EKX72828.1"/>
    </source>
</evidence>
<evidence type="ECO:0000259" key="2">
    <source>
        <dbReference type="PROSITE" id="PS50053"/>
    </source>
</evidence>
<dbReference type="eggNOG" id="KOG0003">
    <property type="taxonomic scope" value="Eukaryota"/>
</dbReference>
<dbReference type="GO" id="GO:0031593">
    <property type="term" value="F:polyubiquitin modification-dependent protein binding"/>
    <property type="evidence" value="ECO:0007669"/>
    <property type="project" value="TreeGrafter"/>
</dbReference>
<dbReference type="GO" id="GO:0051787">
    <property type="term" value="F:misfolded protein binding"/>
    <property type="evidence" value="ECO:0007669"/>
    <property type="project" value="TreeGrafter"/>
</dbReference>
<dbReference type="EMBL" id="ACOU01000004">
    <property type="protein sequence ID" value="EKX72828.1"/>
    <property type="molecule type" value="Genomic_DNA"/>
</dbReference>
<organism evidence="3 4">
    <name type="scientific">Theileria equi strain WA</name>
    <dbReference type="NCBI Taxonomy" id="1537102"/>
    <lineage>
        <taxon>Eukaryota</taxon>
        <taxon>Sar</taxon>
        <taxon>Alveolata</taxon>
        <taxon>Apicomplexa</taxon>
        <taxon>Aconoidasida</taxon>
        <taxon>Piroplasmida</taxon>
        <taxon>Theileriidae</taxon>
        <taxon>Theileria</taxon>
    </lineage>
</organism>